<dbReference type="GO" id="GO:0008839">
    <property type="term" value="F:4-hydroxy-tetrahydrodipicolinate reductase"/>
    <property type="evidence" value="ECO:0007669"/>
    <property type="project" value="UniProtKB-UniRule"/>
</dbReference>
<proteinExistence type="inferred from homology"/>
<keyword evidence="5 12" id="KW-0560">Oxidoreductase</keyword>
<dbReference type="PANTHER" id="PTHR20836:SF0">
    <property type="entry name" value="4-HYDROXY-TETRAHYDRODIPICOLINATE REDUCTASE 1, CHLOROPLASTIC-RELATED"/>
    <property type="match status" value="1"/>
</dbReference>
<dbReference type="EC" id="1.17.1.8" evidence="9 12"/>
<dbReference type="GO" id="GO:0009089">
    <property type="term" value="P:lysine biosynthetic process via diaminopimelate"/>
    <property type="evidence" value="ECO:0007669"/>
    <property type="project" value="UniProtKB-UniRule"/>
</dbReference>
<dbReference type="GO" id="GO:0051287">
    <property type="term" value="F:NAD binding"/>
    <property type="evidence" value="ECO:0007669"/>
    <property type="project" value="UniProtKB-UniRule"/>
</dbReference>
<dbReference type="CDD" id="cd02274">
    <property type="entry name" value="DHDPR_N"/>
    <property type="match status" value="1"/>
</dbReference>
<dbReference type="UniPathway" id="UPA00034">
    <property type="reaction ID" value="UER00018"/>
</dbReference>
<evidence type="ECO:0000256" key="8">
    <source>
        <dbReference type="ARBA" id="ARBA00037922"/>
    </source>
</evidence>
<evidence type="ECO:0000256" key="3">
    <source>
        <dbReference type="ARBA" id="ARBA00022857"/>
    </source>
</evidence>
<dbReference type="NCBIfam" id="TIGR00036">
    <property type="entry name" value="dapB"/>
    <property type="match status" value="1"/>
</dbReference>
<keyword evidence="2 12" id="KW-0028">Amino-acid biosynthesis</keyword>
<dbReference type="Gene3D" id="3.30.360.10">
    <property type="entry name" value="Dihydrodipicolinate Reductase, domain 2"/>
    <property type="match status" value="1"/>
</dbReference>
<dbReference type="InterPro" id="IPR023940">
    <property type="entry name" value="DHDPR_bac"/>
</dbReference>
<evidence type="ECO:0000256" key="10">
    <source>
        <dbReference type="ARBA" id="ARBA00049080"/>
    </source>
</evidence>
<keyword evidence="6 12" id="KW-0520">NAD</keyword>
<keyword evidence="7 12" id="KW-0457">Lysine biosynthesis</keyword>
<dbReference type="GO" id="GO:0019877">
    <property type="term" value="P:diaminopimelate biosynthetic process"/>
    <property type="evidence" value="ECO:0007669"/>
    <property type="project" value="UniProtKB-UniRule"/>
</dbReference>
<evidence type="ECO:0000259" key="14">
    <source>
        <dbReference type="Pfam" id="PF05173"/>
    </source>
</evidence>
<comment type="catalytic activity">
    <reaction evidence="11 12">
        <text>(S)-2,3,4,5-tetrahydrodipicolinate + NAD(+) + H2O = (2S,4S)-4-hydroxy-2,3,4,5-tetrahydrodipicolinate + NADH + H(+)</text>
        <dbReference type="Rhea" id="RHEA:35323"/>
        <dbReference type="ChEBI" id="CHEBI:15377"/>
        <dbReference type="ChEBI" id="CHEBI:15378"/>
        <dbReference type="ChEBI" id="CHEBI:16845"/>
        <dbReference type="ChEBI" id="CHEBI:57540"/>
        <dbReference type="ChEBI" id="CHEBI:57945"/>
        <dbReference type="ChEBI" id="CHEBI:67139"/>
        <dbReference type="EC" id="1.17.1.8"/>
    </reaction>
</comment>
<evidence type="ECO:0000256" key="6">
    <source>
        <dbReference type="ARBA" id="ARBA00023027"/>
    </source>
</evidence>
<evidence type="ECO:0000313" key="15">
    <source>
        <dbReference type="EMBL" id="NEU66371.1"/>
    </source>
</evidence>
<dbReference type="HAMAP" id="MF_00102">
    <property type="entry name" value="DapB"/>
    <property type="match status" value="1"/>
</dbReference>
<dbReference type="GO" id="GO:0005829">
    <property type="term" value="C:cytosol"/>
    <property type="evidence" value="ECO:0007669"/>
    <property type="project" value="TreeGrafter"/>
</dbReference>
<sequence>MNILLLGYGKMGKTIETIALDRGHQIAARVDRGDAPGYNHTDLEAIPTDAVDVAIEFSSPEAAVDNINYCLTRGWPIVCGTTGWLGHRADIEQLCQEKNGAFFYASNYSIGVNLFFRLNKTLARFMRNYPSYHVSMTEIHHTEKKDAPSGTAITLAEGVMENLPGKHRWVNKEAAGDESLIDSTDAVEIESLREGVVPGTHTVRYDSDVDQIEITHTAHSRQGFALGAVVAAEWIIGREGIFGMDDLLGNDGF</sequence>
<evidence type="ECO:0000256" key="7">
    <source>
        <dbReference type="ARBA" id="ARBA00023154"/>
    </source>
</evidence>
<feature type="domain" description="Dihydrodipicolinate reductase N-terminal" evidence="13">
    <location>
        <begin position="1"/>
        <end position="108"/>
    </location>
</feature>
<reference evidence="15 16" key="1">
    <citation type="submission" date="2020-02" db="EMBL/GenBank/DDBJ databases">
        <title>Draft genome sequence of two Spirosoma agri KCTC 52727 and Spirosoma terrae KCTC 52035.</title>
        <authorList>
            <person name="Rojas J."/>
            <person name="Ambika Manirajan B."/>
            <person name="Ratering S."/>
            <person name="Suarez C."/>
            <person name="Schnell S."/>
        </authorList>
    </citation>
    <scope>NUCLEOTIDE SEQUENCE [LARGE SCALE GENOMIC DNA]</scope>
    <source>
        <strain evidence="15 16">KCTC 52727</strain>
    </source>
</reference>
<dbReference type="EMBL" id="JAAGNZ010000001">
    <property type="protein sequence ID" value="NEU66371.1"/>
    <property type="molecule type" value="Genomic_DNA"/>
</dbReference>
<evidence type="ECO:0000256" key="1">
    <source>
        <dbReference type="ARBA" id="ARBA00006642"/>
    </source>
</evidence>
<keyword evidence="12" id="KW-0963">Cytoplasm</keyword>
<comment type="similarity">
    <text evidence="1 12">Belongs to the DapB family.</text>
</comment>
<dbReference type="InterPro" id="IPR036291">
    <property type="entry name" value="NAD(P)-bd_dom_sf"/>
</dbReference>
<dbReference type="AlphaFoldDB" id="A0A6M0IG85"/>
<feature type="binding site" evidence="12">
    <location>
        <position position="32"/>
    </location>
    <ligand>
        <name>NADP(+)</name>
        <dbReference type="ChEBI" id="CHEBI:58349"/>
    </ligand>
</feature>
<dbReference type="GO" id="GO:0050661">
    <property type="term" value="F:NADP binding"/>
    <property type="evidence" value="ECO:0007669"/>
    <property type="project" value="UniProtKB-UniRule"/>
</dbReference>
<dbReference type="PANTHER" id="PTHR20836">
    <property type="entry name" value="DIHYDRODIPICOLINATE REDUCTASE"/>
    <property type="match status" value="1"/>
</dbReference>
<evidence type="ECO:0000313" key="16">
    <source>
        <dbReference type="Proteomes" id="UP000477386"/>
    </source>
</evidence>
<evidence type="ECO:0000256" key="11">
    <source>
        <dbReference type="ARBA" id="ARBA00049396"/>
    </source>
</evidence>
<evidence type="ECO:0000256" key="9">
    <source>
        <dbReference type="ARBA" id="ARBA00038983"/>
    </source>
</evidence>
<dbReference type="Pfam" id="PF01113">
    <property type="entry name" value="DapB_N"/>
    <property type="match status" value="1"/>
</dbReference>
<evidence type="ECO:0000259" key="13">
    <source>
        <dbReference type="Pfam" id="PF01113"/>
    </source>
</evidence>
<dbReference type="InterPro" id="IPR022663">
    <property type="entry name" value="DapB_C"/>
</dbReference>
<feature type="binding site" evidence="12">
    <location>
        <begin position="105"/>
        <end position="108"/>
    </location>
    <ligand>
        <name>NAD(+)</name>
        <dbReference type="ChEBI" id="CHEBI:57540"/>
    </ligand>
</feature>
<dbReference type="Pfam" id="PF05173">
    <property type="entry name" value="DapB_C"/>
    <property type="match status" value="1"/>
</dbReference>
<dbReference type="Gene3D" id="3.40.50.720">
    <property type="entry name" value="NAD(P)-binding Rossmann-like Domain"/>
    <property type="match status" value="1"/>
</dbReference>
<accession>A0A6M0IG85</accession>
<comment type="function">
    <text evidence="12">Catalyzes the conversion of 4-hydroxy-tetrahydrodipicolinate (HTPA) to tetrahydrodipicolinate.</text>
</comment>
<feature type="binding site" evidence="12">
    <location>
        <position position="31"/>
    </location>
    <ligand>
        <name>NAD(+)</name>
        <dbReference type="ChEBI" id="CHEBI:57540"/>
    </ligand>
</feature>
<dbReference type="Proteomes" id="UP000477386">
    <property type="component" value="Unassembled WGS sequence"/>
</dbReference>
<comment type="subunit">
    <text evidence="12">Homotetramer.</text>
</comment>
<keyword evidence="16" id="KW-1185">Reference proteome</keyword>
<comment type="caution">
    <text evidence="12">Was originally thought to be a dihydrodipicolinate reductase (DHDPR), catalyzing the conversion of dihydrodipicolinate to tetrahydrodipicolinate. However, it was shown in E.coli that the substrate of the enzymatic reaction is not dihydrodipicolinate (DHDP) but in fact (2S,4S)-4-hydroxy-2,3,4,5-tetrahydrodipicolinic acid (HTPA), the product released by the DapA-catalyzed reaction.</text>
</comment>
<dbReference type="SUPFAM" id="SSF55347">
    <property type="entry name" value="Glyceraldehyde-3-phosphate dehydrogenase-like, C-terminal domain"/>
    <property type="match status" value="1"/>
</dbReference>
<feature type="active site" description="Proton donor/acceptor" evidence="12">
    <location>
        <position position="140"/>
    </location>
</feature>
<evidence type="ECO:0000256" key="12">
    <source>
        <dbReference type="HAMAP-Rule" id="MF_00102"/>
    </source>
</evidence>
<feature type="active site" description="Proton donor" evidence="12">
    <location>
        <position position="144"/>
    </location>
</feature>
<comment type="caution">
    <text evidence="12">Lacks conserved residue(s) required for the propagation of feature annotation.</text>
</comment>
<feature type="binding site" evidence="12">
    <location>
        <begin position="80"/>
        <end position="82"/>
    </location>
    <ligand>
        <name>NAD(+)</name>
        <dbReference type="ChEBI" id="CHEBI:57540"/>
    </ligand>
</feature>
<comment type="caution">
    <text evidence="15">The sequence shown here is derived from an EMBL/GenBank/DDBJ whole genome shotgun (WGS) entry which is preliminary data.</text>
</comment>
<organism evidence="15 16">
    <name type="scientific">Spirosoma agri</name>
    <dbReference type="NCBI Taxonomy" id="1987381"/>
    <lineage>
        <taxon>Bacteria</taxon>
        <taxon>Pseudomonadati</taxon>
        <taxon>Bacteroidota</taxon>
        <taxon>Cytophagia</taxon>
        <taxon>Cytophagales</taxon>
        <taxon>Cytophagaceae</taxon>
        <taxon>Spirosoma</taxon>
    </lineage>
</organism>
<dbReference type="SUPFAM" id="SSF51735">
    <property type="entry name" value="NAD(P)-binding Rossmann-fold domains"/>
    <property type="match status" value="1"/>
</dbReference>
<keyword evidence="3 12" id="KW-0521">NADP</keyword>
<dbReference type="GO" id="GO:0016726">
    <property type="term" value="F:oxidoreductase activity, acting on CH or CH2 groups, NAD or NADP as acceptor"/>
    <property type="evidence" value="ECO:0007669"/>
    <property type="project" value="UniProtKB-UniRule"/>
</dbReference>
<feature type="binding site" evidence="12">
    <location>
        <position position="141"/>
    </location>
    <ligand>
        <name>(S)-2,3,4,5-tetrahydrodipicolinate</name>
        <dbReference type="ChEBI" id="CHEBI:16845"/>
    </ligand>
</feature>
<gene>
    <name evidence="12 15" type="primary">dapB</name>
    <name evidence="15" type="ORF">GK091_05720</name>
</gene>
<dbReference type="PIRSF" id="PIRSF000161">
    <property type="entry name" value="DHPR"/>
    <property type="match status" value="1"/>
</dbReference>
<comment type="catalytic activity">
    <reaction evidence="10 12">
        <text>(S)-2,3,4,5-tetrahydrodipicolinate + NADP(+) + H2O = (2S,4S)-4-hydroxy-2,3,4,5-tetrahydrodipicolinate + NADPH + H(+)</text>
        <dbReference type="Rhea" id="RHEA:35331"/>
        <dbReference type="ChEBI" id="CHEBI:15377"/>
        <dbReference type="ChEBI" id="CHEBI:15378"/>
        <dbReference type="ChEBI" id="CHEBI:16845"/>
        <dbReference type="ChEBI" id="CHEBI:57783"/>
        <dbReference type="ChEBI" id="CHEBI:58349"/>
        <dbReference type="ChEBI" id="CHEBI:67139"/>
        <dbReference type="EC" id="1.17.1.8"/>
    </reaction>
</comment>
<evidence type="ECO:0000256" key="4">
    <source>
        <dbReference type="ARBA" id="ARBA00022915"/>
    </source>
</evidence>
<evidence type="ECO:0000256" key="2">
    <source>
        <dbReference type="ARBA" id="ARBA00022605"/>
    </source>
</evidence>
<keyword evidence="4 12" id="KW-0220">Diaminopimelate biosynthesis</keyword>
<dbReference type="RefSeq" id="WP_164035638.1">
    <property type="nucleotide sequence ID" value="NZ_JAAGNZ010000001.1"/>
</dbReference>
<protein>
    <recommendedName>
        <fullName evidence="9 12">4-hydroxy-tetrahydrodipicolinate reductase</fullName>
        <shortName evidence="12">HTPA reductase</shortName>
        <ecNumber evidence="9 12">1.17.1.8</ecNumber>
    </recommendedName>
</protein>
<comment type="subcellular location">
    <subcellularLocation>
        <location evidence="12">Cytoplasm</location>
    </subcellularLocation>
</comment>
<comment type="pathway">
    <text evidence="8 12">Amino-acid biosynthesis; L-lysine biosynthesis via DAP pathway; (S)-tetrahydrodipicolinate from L-aspartate: step 4/4.</text>
</comment>
<evidence type="ECO:0000256" key="5">
    <source>
        <dbReference type="ARBA" id="ARBA00023002"/>
    </source>
</evidence>
<feature type="domain" description="Dihydrodipicolinate reductase C-terminal" evidence="14">
    <location>
        <begin position="111"/>
        <end position="248"/>
    </location>
</feature>
<name>A0A6M0IG85_9BACT</name>
<dbReference type="InterPro" id="IPR000846">
    <property type="entry name" value="DapB_N"/>
</dbReference>
<feature type="binding site" evidence="12">
    <location>
        <begin position="150"/>
        <end position="151"/>
    </location>
    <ligand>
        <name>(S)-2,3,4,5-tetrahydrodipicolinate</name>
        <dbReference type="ChEBI" id="CHEBI:16845"/>
    </ligand>
</feature>